<sequence>MNVNAHNDSHSARFNQEKGLGEMNVANIFKNTMIVTFLAVSGWQSKIQAQGTPPVAPASASSALSASTGTKAWSGQSLWQGFLELAAKPNANITLGDLKKAFPKEKISQTLPGTYKISDVLSYSVSVPPRLHQLYPGRKMIYIAIYFKEADSATCPDKEKLVDDLEKVGWHLYSDLPARIEGGVDGIQLHLPSEANFNKGGQGLLDLTYINGCPSQIFLQADKVRFEQIPAVRTAKENAQ</sequence>
<dbReference type="EMBL" id="RYYV01000011">
    <property type="protein sequence ID" value="RUL73702.1"/>
    <property type="molecule type" value="Genomic_DNA"/>
</dbReference>
<reference evidence="1 2" key="1">
    <citation type="submission" date="2018-12" db="EMBL/GenBank/DDBJ databases">
        <title>Dyella dinghuensis sp. nov. DHOA06 and Dyella choica sp. nov. 4M-K27, isolated from forest soil.</title>
        <authorList>
            <person name="Qiu L.-H."/>
            <person name="Gao Z.-H."/>
        </authorList>
    </citation>
    <scope>NUCLEOTIDE SEQUENCE [LARGE SCALE GENOMIC DNA]</scope>
    <source>
        <strain evidence="1 2">4M-K27</strain>
    </source>
</reference>
<dbReference type="OrthoDB" id="5962805at2"/>
<evidence type="ECO:0000313" key="2">
    <source>
        <dbReference type="Proteomes" id="UP000274358"/>
    </source>
</evidence>
<name>A0A3S0Q3T6_9GAMM</name>
<comment type="caution">
    <text evidence="1">The sequence shown here is derived from an EMBL/GenBank/DDBJ whole genome shotgun (WGS) entry which is preliminary data.</text>
</comment>
<evidence type="ECO:0000313" key="1">
    <source>
        <dbReference type="EMBL" id="RUL73702.1"/>
    </source>
</evidence>
<accession>A0A3S0Q3T6</accession>
<organism evidence="1 2">
    <name type="scientific">Dyella choica</name>
    <dbReference type="NCBI Taxonomy" id="1927959"/>
    <lineage>
        <taxon>Bacteria</taxon>
        <taxon>Pseudomonadati</taxon>
        <taxon>Pseudomonadota</taxon>
        <taxon>Gammaproteobacteria</taxon>
        <taxon>Lysobacterales</taxon>
        <taxon>Rhodanobacteraceae</taxon>
        <taxon>Dyella</taxon>
    </lineage>
</organism>
<protein>
    <submittedName>
        <fullName evidence="1">Uncharacterized protein</fullName>
    </submittedName>
</protein>
<dbReference type="AlphaFoldDB" id="A0A3S0Q3T6"/>
<dbReference type="Proteomes" id="UP000274358">
    <property type="component" value="Unassembled WGS sequence"/>
</dbReference>
<keyword evidence="2" id="KW-1185">Reference proteome</keyword>
<proteinExistence type="predicted"/>
<gene>
    <name evidence="1" type="ORF">EKH80_15430</name>
</gene>
<dbReference type="RefSeq" id="WP_126685664.1">
    <property type="nucleotide sequence ID" value="NZ_RYYV01000011.1"/>
</dbReference>